<dbReference type="Pfam" id="PF05030">
    <property type="entry name" value="SSXT"/>
    <property type="match status" value="1"/>
</dbReference>
<reference evidence="6" key="1">
    <citation type="submission" date="2016-06" db="UniProtKB">
        <authorList>
            <consortium name="WormBaseParasite"/>
        </authorList>
    </citation>
    <scope>IDENTIFICATION</scope>
</reference>
<dbReference type="InterPro" id="IPR007726">
    <property type="entry name" value="SS18_N"/>
</dbReference>
<feature type="region of interest" description="Disordered" evidence="2">
    <location>
        <begin position="1"/>
        <end position="21"/>
    </location>
</feature>
<feature type="compositionally biased region" description="Polar residues" evidence="2">
    <location>
        <begin position="1"/>
        <end position="10"/>
    </location>
</feature>
<evidence type="ECO:0000256" key="2">
    <source>
        <dbReference type="SAM" id="MobiDB-lite"/>
    </source>
</evidence>
<dbReference type="WBParaSite" id="ECPE_0000796901-mRNA-1">
    <property type="protein sequence ID" value="ECPE_0000796901-mRNA-1"/>
    <property type="gene ID" value="ECPE_0000796901"/>
</dbReference>
<accession>A0A183ALW3</accession>
<feature type="domain" description="SS18 N-terminal" evidence="3">
    <location>
        <begin position="17"/>
        <end position="70"/>
    </location>
</feature>
<evidence type="ECO:0000313" key="4">
    <source>
        <dbReference type="EMBL" id="VDP82417.1"/>
    </source>
</evidence>
<dbReference type="EMBL" id="UZAN01045301">
    <property type="protein sequence ID" value="VDP82417.1"/>
    <property type="molecule type" value="Genomic_DNA"/>
</dbReference>
<keyword evidence="5" id="KW-1185">Reference proteome</keyword>
<organism evidence="6">
    <name type="scientific">Echinostoma caproni</name>
    <dbReference type="NCBI Taxonomy" id="27848"/>
    <lineage>
        <taxon>Eukaryota</taxon>
        <taxon>Metazoa</taxon>
        <taxon>Spiralia</taxon>
        <taxon>Lophotrochozoa</taxon>
        <taxon>Platyhelminthes</taxon>
        <taxon>Trematoda</taxon>
        <taxon>Digenea</taxon>
        <taxon>Plagiorchiida</taxon>
        <taxon>Echinostomata</taxon>
        <taxon>Echinostomatoidea</taxon>
        <taxon>Echinostomatidae</taxon>
        <taxon>Echinostoma</taxon>
    </lineage>
</organism>
<protein>
    <submittedName>
        <fullName evidence="6">SSXT domain-containing protein</fullName>
    </submittedName>
</protein>
<gene>
    <name evidence="4" type="ORF">ECPE_LOCUS7948</name>
</gene>
<proteinExistence type="inferred from homology"/>
<reference evidence="4 5" key="2">
    <citation type="submission" date="2018-11" db="EMBL/GenBank/DDBJ databases">
        <authorList>
            <consortium name="Pathogen Informatics"/>
        </authorList>
    </citation>
    <scope>NUCLEOTIDE SEQUENCE [LARGE SCALE GENOMIC DNA]</scope>
    <source>
        <strain evidence="4 5">Egypt</strain>
    </source>
</reference>
<sequence>MMSAVFSSDVSHPLPDPESTSVKRLLDENEYIIQLISELSRKGNFVEAAQMQLILQRNLTYLVSLVDRQSLEEISSSLESTGPRQ</sequence>
<dbReference type="AlphaFoldDB" id="A0A183ALW3"/>
<dbReference type="Proteomes" id="UP000272942">
    <property type="component" value="Unassembled WGS sequence"/>
</dbReference>
<evidence type="ECO:0000259" key="3">
    <source>
        <dbReference type="Pfam" id="PF05030"/>
    </source>
</evidence>
<evidence type="ECO:0000313" key="5">
    <source>
        <dbReference type="Proteomes" id="UP000272942"/>
    </source>
</evidence>
<dbReference type="OrthoDB" id="10265171at2759"/>
<evidence type="ECO:0000256" key="1">
    <source>
        <dbReference type="ARBA" id="ARBA00007945"/>
    </source>
</evidence>
<evidence type="ECO:0000313" key="6">
    <source>
        <dbReference type="WBParaSite" id="ECPE_0000796901-mRNA-1"/>
    </source>
</evidence>
<name>A0A183ALW3_9TREM</name>
<comment type="similarity">
    <text evidence="1">Belongs to the SS18 family.</text>
</comment>